<accession>A0A1H4D4A1</accession>
<dbReference type="OrthoDB" id="29496at2"/>
<proteinExistence type="predicted"/>
<dbReference type="EMBL" id="FNQY01000044">
    <property type="protein sequence ID" value="SEA67575.1"/>
    <property type="molecule type" value="Genomic_DNA"/>
</dbReference>
<name>A0A1H4D4A1_9BACT</name>
<dbReference type="RefSeq" id="WP_091401565.1">
    <property type="nucleotide sequence ID" value="NZ_FNQY01000044.1"/>
</dbReference>
<reference evidence="1 2" key="1">
    <citation type="submission" date="2016-10" db="EMBL/GenBank/DDBJ databases">
        <authorList>
            <person name="de Groot N.N."/>
        </authorList>
    </citation>
    <scope>NUCLEOTIDE SEQUENCE [LARGE SCALE GENOMIC DNA]</scope>
    <source>
        <strain evidence="1 2">Vu-144</strain>
    </source>
</reference>
<dbReference type="Proteomes" id="UP000199041">
    <property type="component" value="Unassembled WGS sequence"/>
</dbReference>
<protein>
    <recommendedName>
        <fullName evidence="3">Transposase IS701-like DDE domain-containing protein</fullName>
    </recommendedName>
</protein>
<evidence type="ECO:0000313" key="2">
    <source>
        <dbReference type="Proteomes" id="UP000199041"/>
    </source>
</evidence>
<sequence length="152" mass="17146">MLPSKGIESIEELKKYFSIPEKKVDYLLDLLKFFDFKRIHKKLDVLKRQGSSISSILSVLVILPFLNQASVHALLRSGSKNMAGGGKDVFYRTKNRQDIDWRGFLTSFVKRFLAIVAKKGENDGAGPRCLALDDSYLPKVGTKAEFVGRHKV</sequence>
<evidence type="ECO:0000313" key="1">
    <source>
        <dbReference type="EMBL" id="SEA67575.1"/>
    </source>
</evidence>
<organism evidence="1 2">
    <name type="scientific">Arachidicoccus rhizosphaerae</name>
    <dbReference type="NCBI Taxonomy" id="551991"/>
    <lineage>
        <taxon>Bacteria</taxon>
        <taxon>Pseudomonadati</taxon>
        <taxon>Bacteroidota</taxon>
        <taxon>Chitinophagia</taxon>
        <taxon>Chitinophagales</taxon>
        <taxon>Chitinophagaceae</taxon>
        <taxon>Arachidicoccus</taxon>
    </lineage>
</organism>
<keyword evidence="2" id="KW-1185">Reference proteome</keyword>
<dbReference type="AlphaFoldDB" id="A0A1H4D4A1"/>
<evidence type="ECO:0008006" key="3">
    <source>
        <dbReference type="Google" id="ProtNLM"/>
    </source>
</evidence>
<gene>
    <name evidence="1" type="ORF">SAMN05192529_14416</name>
</gene>
<dbReference type="STRING" id="551991.SAMN05192529_14416"/>